<dbReference type="GO" id="GO:0006606">
    <property type="term" value="P:protein import into nucleus"/>
    <property type="evidence" value="ECO:0007669"/>
    <property type="project" value="TreeGrafter"/>
</dbReference>
<keyword evidence="3" id="KW-0813">Transport</keyword>
<comment type="subcellular location">
    <subcellularLocation>
        <location evidence="1">Nucleus</location>
    </subcellularLocation>
</comment>
<dbReference type="Pfam" id="PF03810">
    <property type="entry name" value="IBN_N"/>
    <property type="match status" value="1"/>
</dbReference>
<name>A0A9P0IE35_SPOLI</name>
<dbReference type="PANTHER" id="PTHR12363">
    <property type="entry name" value="TRANSPORTIN 3 AND IMPORTIN 13"/>
    <property type="match status" value="1"/>
</dbReference>
<evidence type="ECO:0000256" key="2">
    <source>
        <dbReference type="ARBA" id="ARBA00007991"/>
    </source>
</evidence>
<evidence type="ECO:0000256" key="4">
    <source>
        <dbReference type="ARBA" id="ARBA00023242"/>
    </source>
</evidence>
<dbReference type="GO" id="GO:0005634">
    <property type="term" value="C:nucleus"/>
    <property type="evidence" value="ECO:0007669"/>
    <property type="project" value="UniProtKB-SubCell"/>
</dbReference>
<accession>A0A9P0IE35</accession>
<dbReference type="Proteomes" id="UP001153321">
    <property type="component" value="Chromosome 4"/>
</dbReference>
<dbReference type="SUPFAM" id="SSF48371">
    <property type="entry name" value="ARM repeat"/>
    <property type="match status" value="1"/>
</dbReference>
<dbReference type="SMART" id="SM00913">
    <property type="entry name" value="IBN_N"/>
    <property type="match status" value="1"/>
</dbReference>
<comment type="similarity">
    <text evidence="2">Belongs to the importin beta family.</text>
</comment>
<proteinExistence type="inferred from homology"/>
<dbReference type="InterPro" id="IPR011989">
    <property type="entry name" value="ARM-like"/>
</dbReference>
<keyword evidence="7" id="KW-1185">Reference proteome</keyword>
<dbReference type="AlphaFoldDB" id="A0A9P0IE35"/>
<dbReference type="Pfam" id="PF18806">
    <property type="entry name" value="Importin_rep_3"/>
    <property type="match status" value="1"/>
</dbReference>
<dbReference type="GO" id="GO:0005737">
    <property type="term" value="C:cytoplasm"/>
    <property type="evidence" value="ECO:0007669"/>
    <property type="project" value="TreeGrafter"/>
</dbReference>
<dbReference type="InterPro" id="IPR016024">
    <property type="entry name" value="ARM-type_fold"/>
</dbReference>
<organism evidence="6 7">
    <name type="scientific">Spodoptera littoralis</name>
    <name type="common">Egyptian cotton leafworm</name>
    <dbReference type="NCBI Taxonomy" id="7109"/>
    <lineage>
        <taxon>Eukaryota</taxon>
        <taxon>Metazoa</taxon>
        <taxon>Ecdysozoa</taxon>
        <taxon>Arthropoda</taxon>
        <taxon>Hexapoda</taxon>
        <taxon>Insecta</taxon>
        <taxon>Pterygota</taxon>
        <taxon>Neoptera</taxon>
        <taxon>Endopterygota</taxon>
        <taxon>Lepidoptera</taxon>
        <taxon>Glossata</taxon>
        <taxon>Ditrysia</taxon>
        <taxon>Noctuoidea</taxon>
        <taxon>Noctuidae</taxon>
        <taxon>Amphipyrinae</taxon>
        <taxon>Spodoptera</taxon>
    </lineage>
</organism>
<protein>
    <recommendedName>
        <fullName evidence="5">Importin N-terminal domain-containing protein</fullName>
    </recommendedName>
</protein>
<dbReference type="InterPro" id="IPR051345">
    <property type="entry name" value="Importin_beta-like_NTR"/>
</dbReference>
<feature type="domain" description="Importin N-terminal" evidence="5">
    <location>
        <begin position="26"/>
        <end position="92"/>
    </location>
</feature>
<dbReference type="PROSITE" id="PS50166">
    <property type="entry name" value="IMPORTIN_B_NT"/>
    <property type="match status" value="1"/>
</dbReference>
<evidence type="ECO:0000256" key="1">
    <source>
        <dbReference type="ARBA" id="ARBA00004123"/>
    </source>
</evidence>
<dbReference type="GO" id="GO:0031267">
    <property type="term" value="F:small GTPase binding"/>
    <property type="evidence" value="ECO:0007669"/>
    <property type="project" value="InterPro"/>
</dbReference>
<dbReference type="EMBL" id="LR824535">
    <property type="protein sequence ID" value="CAH1644176.1"/>
    <property type="molecule type" value="Genomic_DNA"/>
</dbReference>
<dbReference type="InterPro" id="IPR040520">
    <property type="entry name" value="Importin_rep_3"/>
</dbReference>
<sequence>MEYSPQNLEYAVSVFYNGEQSERAKAHAWLTAAQRVPEAWNFVWEFLQPSKGTEIQFYAATTLHTKILRCWNEVPPESYEELKNKLLEAVFTYSKGPKIVTNRLCISLAAFILQQGTVDLAAILSPLSTPENTARLLEVLTVIPEEYNSMTMGSSLRTKNRIALQQACPAVLDDMLRCLQAVYNPEYTKEAPSEETVQNWVTVATCACSWLTLGGEDAAEHPRGSLPDRMPLCRALLAVVQLLSTWNSVVSDSALDACEACLSGVRAAASTSASVRYPDSALQLLAHLAALTAPLMARDNVPNSVNEELLSALLTCCVAVGECHAHALVTAAESADDSDTTRGARQVIELILAAQAAPGHYPIHETRSNLTFGFWYTLQDELLNLMDRTNDIHQVWKQVFSRLLETLITKSIAPADADLSKDDLELLRCYRQDTADSVVSINCDMLNMREIDRVNLYKFPNMYCYGVLGEWCWSIVQRSYEGAASEAAREAALHVFAALADAAPAQCVKPALLQLLQHALHAAHTATAKPMLSTALDCLGGYATWVGSVAGAGSEASVSSLGRECVRAAGAALPRCPAAAALALRKLAADCSGPAAALAPDIVQAAQGSGSKSDAWVRRQLVSAAGAALAAAELPDAAPLLHALARSLHADLVAQAQSPGGGASAAECCAALLGALAPSGALAVDLFRVLAPALPPYASNAALVESMFHILKQTVSSLIDELLPVVSDVAELLIAGFNTCPCASGLDVVKLMVMSVGAEWAGCRNVLRASVAPSARLLTQEPAARPDLTEGLFTLLQTITKKKPHYIDWIDDMLLNLIELALRAVRVWEAGGARAACGWLSALAAQRPHPLQPYAPALTATALLCIGGMTPRNQIEPLADLLLSLNRAAWRDAGQGAEAGQGAGLATWLRSALAVPDFPTQHATDPHKHKFIQSIIKEKSSKRRILESVQEFSLVCRGLVDTEYARQTIASKQLVA</sequence>
<keyword evidence="4" id="KW-0539">Nucleus</keyword>
<gene>
    <name evidence="6" type="ORF">SPLIT_LOCUS9530</name>
</gene>
<evidence type="ECO:0000256" key="3">
    <source>
        <dbReference type="ARBA" id="ARBA00022448"/>
    </source>
</evidence>
<dbReference type="Gene3D" id="1.25.10.10">
    <property type="entry name" value="Leucine-rich Repeat Variant"/>
    <property type="match status" value="1"/>
</dbReference>
<reference evidence="6" key="1">
    <citation type="submission" date="2022-02" db="EMBL/GenBank/DDBJ databases">
        <authorList>
            <person name="King R."/>
        </authorList>
    </citation>
    <scope>NUCLEOTIDE SEQUENCE</scope>
</reference>
<dbReference type="PANTHER" id="PTHR12363:SF33">
    <property type="entry name" value="IMPORTIN-13"/>
    <property type="match status" value="1"/>
</dbReference>
<evidence type="ECO:0000259" key="5">
    <source>
        <dbReference type="PROSITE" id="PS50166"/>
    </source>
</evidence>
<dbReference type="InterPro" id="IPR001494">
    <property type="entry name" value="Importin-beta_N"/>
</dbReference>
<evidence type="ECO:0000313" key="7">
    <source>
        <dbReference type="Proteomes" id="UP001153321"/>
    </source>
</evidence>
<evidence type="ECO:0000313" key="6">
    <source>
        <dbReference type="EMBL" id="CAH1644176.1"/>
    </source>
</evidence>